<keyword evidence="8" id="KW-0539">Nucleus</keyword>
<dbReference type="GO" id="GO:0045944">
    <property type="term" value="P:positive regulation of transcription by RNA polymerase II"/>
    <property type="evidence" value="ECO:0007669"/>
    <property type="project" value="TreeGrafter"/>
</dbReference>
<evidence type="ECO:0000256" key="1">
    <source>
        <dbReference type="ARBA" id="ARBA00022723"/>
    </source>
</evidence>
<dbReference type="InterPro" id="IPR001628">
    <property type="entry name" value="Znf_hrmn_rcpt"/>
</dbReference>
<evidence type="ECO:0000256" key="4">
    <source>
        <dbReference type="ARBA" id="ARBA00023015"/>
    </source>
</evidence>
<dbReference type="GO" id="GO:0004879">
    <property type="term" value="F:nuclear receptor activity"/>
    <property type="evidence" value="ECO:0007669"/>
    <property type="project" value="TreeGrafter"/>
</dbReference>
<evidence type="ECO:0000256" key="7">
    <source>
        <dbReference type="ARBA" id="ARBA00023170"/>
    </source>
</evidence>
<organism evidence="10">
    <name type="scientific">Micrurus surinamensis</name>
    <name type="common">Surinam coral snake</name>
    <dbReference type="NCBI Taxonomy" id="129470"/>
    <lineage>
        <taxon>Eukaryota</taxon>
        <taxon>Metazoa</taxon>
        <taxon>Chordata</taxon>
        <taxon>Craniata</taxon>
        <taxon>Vertebrata</taxon>
        <taxon>Euteleostomi</taxon>
        <taxon>Lepidosauria</taxon>
        <taxon>Squamata</taxon>
        <taxon>Bifurcata</taxon>
        <taxon>Unidentata</taxon>
        <taxon>Episquamata</taxon>
        <taxon>Toxicofera</taxon>
        <taxon>Serpentes</taxon>
        <taxon>Colubroidea</taxon>
        <taxon>Elapidae</taxon>
        <taxon>Elapinae</taxon>
        <taxon>Micrurus</taxon>
    </lineage>
</organism>
<sequence length="101" mass="11336">MGPTQLVTQNHGKKTSVFNMEEKVFALFQNSEIPFEPIENPPLKRKKGPAPKMLGNEVCSVCGDKASGFHYNVLSCEGCKGFFPTQCDQRGPIYLQEQWQV</sequence>
<name>A0A2D4NLV5_MICSU</name>
<dbReference type="PANTHER" id="PTHR24082:SF509">
    <property type="entry name" value="NUCLEAR RECEPTOR SUBFAMILY 1, GROUP H, MEMBER 3"/>
    <property type="match status" value="1"/>
</dbReference>
<keyword evidence="1" id="KW-0479">Metal-binding</keyword>
<feature type="domain" description="Nuclear receptor" evidence="9">
    <location>
        <begin position="56"/>
        <end position="83"/>
    </location>
</feature>
<evidence type="ECO:0000313" key="10">
    <source>
        <dbReference type="EMBL" id="LAB46268.1"/>
    </source>
</evidence>
<dbReference type="GO" id="GO:0030154">
    <property type="term" value="P:cell differentiation"/>
    <property type="evidence" value="ECO:0007669"/>
    <property type="project" value="TreeGrafter"/>
</dbReference>
<dbReference type="InterPro" id="IPR050234">
    <property type="entry name" value="Nuclear_hormone_rcpt_NR1"/>
</dbReference>
<dbReference type="SUPFAM" id="SSF57716">
    <property type="entry name" value="Glucocorticoid receptor-like (DNA-binding domain)"/>
    <property type="match status" value="1"/>
</dbReference>
<dbReference type="SMART" id="SM00399">
    <property type="entry name" value="ZnF_C4"/>
    <property type="match status" value="1"/>
</dbReference>
<keyword evidence="3" id="KW-0862">Zinc</keyword>
<reference evidence="10" key="1">
    <citation type="submission" date="2017-07" db="EMBL/GenBank/DDBJ databases">
        <authorList>
            <person name="Mikheyev A."/>
            <person name="Grau M."/>
        </authorList>
    </citation>
    <scope>NUCLEOTIDE SEQUENCE</scope>
    <source>
        <tissue evidence="10">Venom_gland</tissue>
    </source>
</reference>
<dbReference type="AlphaFoldDB" id="A0A2D4NLV5"/>
<dbReference type="PROSITE" id="PS51030">
    <property type="entry name" value="NUCLEAR_REC_DBD_2"/>
    <property type="match status" value="1"/>
</dbReference>
<keyword evidence="5" id="KW-0238">DNA-binding</keyword>
<dbReference type="EMBL" id="IACN01006781">
    <property type="protein sequence ID" value="LAB46268.1"/>
    <property type="molecule type" value="Transcribed_RNA"/>
</dbReference>
<protein>
    <recommendedName>
        <fullName evidence="9">Nuclear receptor domain-containing protein</fullName>
    </recommendedName>
</protein>
<reference evidence="10" key="2">
    <citation type="submission" date="2017-11" db="EMBL/GenBank/DDBJ databases">
        <title>Coralsnake Venomics: Analyses of Venom Gland Transcriptomes and Proteomes of Six Brazilian Taxa.</title>
        <authorList>
            <person name="Aird S.D."/>
            <person name="Jorge da Silva N."/>
            <person name="Qiu L."/>
            <person name="Villar-Briones A."/>
            <person name="Aparecida-Saddi V."/>
            <person name="Campos-Telles M.P."/>
            <person name="Grau M."/>
            <person name="Mikheyev A.S."/>
        </authorList>
    </citation>
    <scope>NUCLEOTIDE SEQUENCE</scope>
    <source>
        <tissue evidence="10">Venom_gland</tissue>
    </source>
</reference>
<dbReference type="GO" id="GO:0000122">
    <property type="term" value="P:negative regulation of transcription by RNA polymerase II"/>
    <property type="evidence" value="ECO:0007669"/>
    <property type="project" value="TreeGrafter"/>
</dbReference>
<evidence type="ECO:0000256" key="6">
    <source>
        <dbReference type="ARBA" id="ARBA00023163"/>
    </source>
</evidence>
<proteinExistence type="predicted"/>
<keyword evidence="7" id="KW-0675">Receptor</keyword>
<dbReference type="Gene3D" id="3.30.50.10">
    <property type="entry name" value="Erythroid Transcription Factor GATA-1, subunit A"/>
    <property type="match status" value="1"/>
</dbReference>
<keyword evidence="4" id="KW-0805">Transcription regulation</keyword>
<dbReference type="GO" id="GO:0090575">
    <property type="term" value="C:RNA polymerase II transcription regulator complex"/>
    <property type="evidence" value="ECO:0007669"/>
    <property type="project" value="TreeGrafter"/>
</dbReference>
<dbReference type="GO" id="GO:0000978">
    <property type="term" value="F:RNA polymerase II cis-regulatory region sequence-specific DNA binding"/>
    <property type="evidence" value="ECO:0007669"/>
    <property type="project" value="TreeGrafter"/>
</dbReference>
<evidence type="ECO:0000256" key="8">
    <source>
        <dbReference type="ARBA" id="ARBA00023242"/>
    </source>
</evidence>
<dbReference type="InterPro" id="IPR013088">
    <property type="entry name" value="Znf_NHR/GATA"/>
</dbReference>
<evidence type="ECO:0000256" key="2">
    <source>
        <dbReference type="ARBA" id="ARBA00022771"/>
    </source>
</evidence>
<accession>A0A2D4NLV5</accession>
<keyword evidence="6" id="KW-0804">Transcription</keyword>
<dbReference type="PANTHER" id="PTHR24082">
    <property type="entry name" value="NUCLEAR HORMONE RECEPTOR"/>
    <property type="match status" value="1"/>
</dbReference>
<dbReference type="GO" id="GO:0008270">
    <property type="term" value="F:zinc ion binding"/>
    <property type="evidence" value="ECO:0007669"/>
    <property type="project" value="UniProtKB-KW"/>
</dbReference>
<evidence type="ECO:0000259" key="9">
    <source>
        <dbReference type="PROSITE" id="PS51030"/>
    </source>
</evidence>
<keyword evidence="2" id="KW-0863">Zinc-finger</keyword>
<evidence type="ECO:0000256" key="5">
    <source>
        <dbReference type="ARBA" id="ARBA00023125"/>
    </source>
</evidence>
<evidence type="ECO:0000256" key="3">
    <source>
        <dbReference type="ARBA" id="ARBA00022833"/>
    </source>
</evidence>
<dbReference type="PRINTS" id="PR00047">
    <property type="entry name" value="STROIDFINGER"/>
</dbReference>
<dbReference type="Pfam" id="PF00105">
    <property type="entry name" value="zf-C4"/>
    <property type="match status" value="1"/>
</dbReference>